<dbReference type="Pfam" id="PF13573">
    <property type="entry name" value="SprB"/>
    <property type="match status" value="11"/>
</dbReference>
<dbReference type="SUPFAM" id="SSF49299">
    <property type="entry name" value="PKD domain"/>
    <property type="match status" value="1"/>
</dbReference>
<dbReference type="InterPro" id="IPR013783">
    <property type="entry name" value="Ig-like_fold"/>
</dbReference>
<proteinExistence type="predicted"/>
<dbReference type="NCBIfam" id="TIGR04183">
    <property type="entry name" value="Por_Secre_tail"/>
    <property type="match status" value="1"/>
</dbReference>
<sequence length="1869" mass="194073">MKKIYLLLILFLGLCGGAMGQQYRFAVQYKQVNSTLSVLPALPGVIKITMPDGQIINLATTSNYVDLPNYPAAIEISTGTTDNTGIESFANLAIPSLTDSCDWNVRRLQFSAYYYVPINGVNGDVISYDDYDVYYNIRKTSGLSVKSRCNSSEQETLKVPCSFKNEMFGNSDTQNHWEYSTKADEVINGLITSYFKPLPNEDGSDYIISKSFYLTLTDNTYGVPIYFRLNRFGTYTYILLGNTYSASFGPSETLYQVTFYPSFPIPQTKIPIAPLCANGKGSISLSDFKYDDGTVYNGGENLSLTLNYIAGGIPDQTMVFTGTSISVTDLKPGNYKGQVTNASANCTSEFTFTIPDAPPALTVSITGQSPDCSTGTGTVTASAGGGTPPYQYALNGGANQGSNVFTGLSAGSYTLIITDANGCSSATSNSVSLTIPTAVNTVLNNAINPTGSGLSNGQIILSATGGTGTGYTYSLDGISYTTSDTFAGLPAGTYSATTKDSKGCVSAPLSITLTEPTPLALAISAQTNNDCYGGSDGSINVAANGGKPPYTYSINGISYQTSSSFGNLSAGSYTLYVKDVDGNIATRTSTVTQNADIVANINKTDAGCFGAEGTITIDNPTGGSGTGYSYSSDGGASYQSSNAFSLPQGTYTIKIKDANQCVSAATTVTINQPAASLQATATVQDAGCFGSSTGTITITATGGSGANQYSIDNWASSNTTGVFSALAAGTYEVRIKDQTNCSIGVSAVVNQPAELVLNIDGKTDAICFGGTGTIDVSSTGGQGNIVYSSMPALTFGNGVFSGALAGTYAITATDDNGCTRTQNVIINQPAQIVGSAVVNAVSCSGSADGKITLSATGGTGTYTYGIKSSGTYSSNNVFSGLSAGQYVFSIKDQIGCTADFTVDLTQPNAVALVVSGRQNVSCNGANNGGLTVSATGGSGSYTYTLNGANQGTNNSFSNLAPGNYLVRATDANGCSKETTETIAEPSLLTLSLVNKVDVNCSGAGTGEISVSASGGQAPYQYALNGGTFQNSPTFTSLLLGNHSVQVKDANLCVKTLNVSLTEPAAINASATVQNVKCFGDASGSIVISVSGGLAPYQYALNGASFQLGNTFSNLIAGNYNIVVRDKNNCQVAFQATITNLAPALALQATAISPSTCDGTGSISISSVSGGATPYVYSIDGNNYSSNQDFGSLVAGQYTVFVKDANGCIATDLKTISVTTGISAQLSQTDVSCFSGNDGKITVNNALGGNGNYLYSINNGAFQTSNSFAGLTAGNYSIVVKDNPYSCQYTLNATLTAPAKLTIQLKARTDISCKAQNDGKIEVMANGGTAPYQYSINGGTSYVPSGMFTALSANNYTLWVRDAHNCTESINVALTEPAVLALSLSSKSDVTCAGSNNGSLTLNAIGGTQPYRYAINGGAPQTSNRFDNLAGGSHLLSLTDANGCIASLTITINENPPLALTVSSFKNPSCNGAGTGEISLTATGGNGIYQYAINNGTYQSSGVFSNLVAGIYNLSVMDGKGCTTILSKTITEPSALMVAKTVTQQHCFDVCDGEIKLTVSGGTAPYTYSWSSGNYGNTSSISGLCGGFYKVTVTDANGCVIEDASNMVTPAEIKVANLPDTVLCVGQVVSYDAGSPGLAYQWTADNGFSKTTQKVQISEGGKYALKVTNPVGCSITKTFTVQTSTTLLKANFLVSTYANVGDTVIVVDVSKPTPSKTSWIFDTGTTMIASNASNTIRQVRFDAPGVYNMMMMVNLGQCADAVQKSITVLPRESKKEVTDALGYKEDLFTSFKIYPNPTNGEFKATIKLSQKSDIRLSMYGFGGNLVVAPQTYANDDSFEINFNERGIPPGIYVLTLEAGNQVKTLKIIKI</sequence>
<dbReference type="EMBL" id="QGNZ01000001">
    <property type="protein sequence ID" value="PWS28687.1"/>
    <property type="molecule type" value="Genomic_DNA"/>
</dbReference>
<evidence type="ECO:0000313" key="3">
    <source>
        <dbReference type="Proteomes" id="UP000245379"/>
    </source>
</evidence>
<dbReference type="RefSeq" id="WP_109924117.1">
    <property type="nucleotide sequence ID" value="NZ_QGNZ01000001.1"/>
</dbReference>
<dbReference type="OrthoDB" id="1488276at2"/>
<reference evidence="2 3" key="1">
    <citation type="submission" date="2018-05" db="EMBL/GenBank/DDBJ databases">
        <title>Pedobacter paludis sp. nov., isolated from wetland soil.</title>
        <authorList>
            <person name="Zhang Y."/>
            <person name="Wang G."/>
        </authorList>
    </citation>
    <scope>NUCLEOTIDE SEQUENCE [LARGE SCALE GENOMIC DNA]</scope>
    <source>
        <strain evidence="2 3">KCTC22721</strain>
    </source>
</reference>
<feature type="domain" description="Secretion system C-terminal sorting" evidence="1">
    <location>
        <begin position="1792"/>
        <end position="1867"/>
    </location>
</feature>
<dbReference type="Proteomes" id="UP000245379">
    <property type="component" value="Unassembled WGS sequence"/>
</dbReference>
<evidence type="ECO:0000259" key="1">
    <source>
        <dbReference type="Pfam" id="PF18962"/>
    </source>
</evidence>
<dbReference type="InterPro" id="IPR025667">
    <property type="entry name" value="SprB_repeat"/>
</dbReference>
<keyword evidence="3" id="KW-1185">Reference proteome</keyword>
<protein>
    <recommendedName>
        <fullName evidence="1">Secretion system C-terminal sorting domain-containing protein</fullName>
    </recommendedName>
</protein>
<evidence type="ECO:0000313" key="2">
    <source>
        <dbReference type="EMBL" id="PWS28687.1"/>
    </source>
</evidence>
<dbReference type="Pfam" id="PF18962">
    <property type="entry name" value="Por_Secre_tail"/>
    <property type="match status" value="1"/>
</dbReference>
<dbReference type="Gene3D" id="2.60.40.740">
    <property type="match status" value="2"/>
</dbReference>
<dbReference type="InterPro" id="IPR026444">
    <property type="entry name" value="Secre_tail"/>
</dbReference>
<dbReference type="Gene3D" id="2.60.40.10">
    <property type="entry name" value="Immunoglobulins"/>
    <property type="match status" value="1"/>
</dbReference>
<comment type="caution">
    <text evidence="2">The sequence shown here is derived from an EMBL/GenBank/DDBJ whole genome shotgun (WGS) entry which is preliminary data.</text>
</comment>
<name>A0A317ERE1_9SPHI</name>
<gene>
    <name evidence="2" type="ORF">DHW03_02235</name>
</gene>
<accession>A0A317ERE1</accession>
<dbReference type="InterPro" id="IPR035986">
    <property type="entry name" value="PKD_dom_sf"/>
</dbReference>
<organism evidence="2 3">
    <name type="scientific">Pedobacter yonginense</name>
    <dbReference type="NCBI Taxonomy" id="651869"/>
    <lineage>
        <taxon>Bacteria</taxon>
        <taxon>Pseudomonadati</taxon>
        <taxon>Bacteroidota</taxon>
        <taxon>Sphingobacteriia</taxon>
        <taxon>Sphingobacteriales</taxon>
        <taxon>Sphingobacteriaceae</taxon>
        <taxon>Pedobacter</taxon>
    </lineage>
</organism>